<dbReference type="KEGG" id="fcy:FRACYDRAFT_240580"/>
<dbReference type="InterPro" id="IPR049452">
    <property type="entry name" value="Anoctamin_TM"/>
</dbReference>
<comment type="subcellular location">
    <subcellularLocation>
        <location evidence="1">Membrane</location>
        <topology evidence="1">Multi-pass membrane protein</topology>
    </subcellularLocation>
</comment>
<feature type="compositionally biased region" description="Polar residues" evidence="5">
    <location>
        <begin position="481"/>
        <end position="506"/>
    </location>
</feature>
<feature type="compositionally biased region" description="Low complexity" evidence="5">
    <location>
        <begin position="660"/>
        <end position="671"/>
    </location>
</feature>
<dbReference type="Pfam" id="PF04547">
    <property type="entry name" value="Anoctamin"/>
    <property type="match status" value="2"/>
</dbReference>
<feature type="compositionally biased region" description="Low complexity" evidence="5">
    <location>
        <begin position="272"/>
        <end position="290"/>
    </location>
</feature>
<evidence type="ECO:0000259" key="7">
    <source>
        <dbReference type="Pfam" id="PF04547"/>
    </source>
</evidence>
<feature type="compositionally biased region" description="Polar residues" evidence="5">
    <location>
        <begin position="738"/>
        <end position="754"/>
    </location>
</feature>
<protein>
    <recommendedName>
        <fullName evidence="7">Anoctamin transmembrane domain-containing protein</fullName>
    </recommendedName>
</protein>
<evidence type="ECO:0000313" key="9">
    <source>
        <dbReference type="Proteomes" id="UP000095751"/>
    </source>
</evidence>
<accession>A0A1E7FCM1</accession>
<sequence>MNSDMFLDVHDDDDDDDDIIDATPFAYRETSSPAVVMGSIADNDDEYRTRTIVRSVASIETNMISRSSINSNDLTRSEILMDSNDDTYTLPPPIPPPYQSQYDEQSEDIDDDEDAMILKQSKQQNENHHRKIVSTGETRLSVQSPENWQTTRRTHYSMNGEFGVDNRTRIPGEHLLKQQKQRQQRQYDERIADEFPEDDSVDSDNMGYLPSRHFNNPSNNKSTKIFSSAPPMWNNSVRMIDGHHQQQHQTQTQQKQQFYTDPSCRPSDIKPSPSNNSNNSRESAFSFNSNHSTASTRSNRSSLLHGEIINLEGSSAAIATAAAASKRRHQSYGHGHGYGDRQYDNEDYDSHHQSPEELLQGMEIGGGSAFSNATGPRRGGGKSMLSSQGFLPLQQQYQGGDGGAVFTMGAASEHISSMKQQAKQLGHDAKKGAVKFKGRATSVANDLLAKYYRPPLSPRSRELKDLQYLKQSHKEKIGQWLPSNNDTSNDPNESFKSSFKDGQSNSHEADDDNFSDFVIVLTPQEAYKYWADLLDFREEHFGMDSLDVWGRQLQSPAGASTNTTDSRTSVEEVSSEENEKEKSDHQSAKSSDTDSSQHDDDDEAFADLSSTPLTGLLRRRSNLFSPATPSRRGHGRMSMFERALQSPSLTSSSRSRTFSQSSYYSHSNHNSIYTDSGDEAGTISATPTNTERPSLSAVRRRWGNPTIPSQSTKSFANILSPPIRSLTRGTGSEGNHMMLSSSMNSYGNKQNSIRDNSIKINTKVVQEVGNGDDQENHNPNWTFCNEEDIPNPTIPRGIAARTNGMIRFLSALKRGIVVRRHRPNKDSIFCRLSSNDGGDTIKFQLIDPEEAMVAFKEQRVRYNRNLTHSSTPTSVRAISTDWSCIGGPSEGSPVHKFKVPDHVAAQKYREKFQREHGTAKRLFDVALKAANSGVVRATDIVAVHPAIHNDPRHPGLRKGELGTASLPELAETSDVGKMIEARIPLHMPRKLDSLYNAWVYYWKREHWTGISPTLESKSSTGGSNHSAMEEGCLPGNDRDDKDQSSVDERPIPSFITRFFVEAFNQPLDSIEEYFGEKVTFYFAWLQHCAIHLLFLSFFGLTVTFFQVKNAKFDHWSRPFFSMIVMIWTFVVLVNWRKRSNYLAYQWGSMDHKEQETNRPEFQGEYVTDPITNEWVIKYPRWKRWLKYLISIPITASFTCLVLFLILLVHANRDMQMARYVKSTLNATLGDEAFQYNITMHNIGHKELVDVKVSKELLLDPTYWIIMTALPAMLGLCIPILNIILMWISVKLNDFENYRTDSEYRTHLIIKVFSFRFLKKVELLEEEHGTTECCDAEAKEIPLINKRILLDQAQDELWNEVMNPAHDSFPEYITAVIQFAFVACFSVILPCIPFFVLINYLLSMRFDAYKVCRGRRRPLAKRTGGIGVWEHLLHIVAVIGVLTNCWLVAFTNSQAKWIADQVGPTATVFIVVAWEHIMLLIKYLMGTTISKLPKEVRDKMREHQHLVEQKRYANMRLKTEQTRRTKRDKTSSTGSSFRSQPGTPESLSYRGNIDHEREAGKTDDFAIPNTFHSSTPDRKLCTIQSFDESFEELSIAESRPGELYEC</sequence>
<feature type="compositionally biased region" description="Basic and acidic residues" evidence="5">
    <location>
        <begin position="337"/>
        <end position="355"/>
    </location>
</feature>
<keyword evidence="3 6" id="KW-1133">Transmembrane helix</keyword>
<dbReference type="PANTHER" id="PTHR12308:SF73">
    <property type="entry name" value="ANOCTAMIN"/>
    <property type="match status" value="1"/>
</dbReference>
<feature type="transmembrane region" description="Helical" evidence="6">
    <location>
        <begin position="1461"/>
        <end position="1483"/>
    </location>
</feature>
<feature type="compositionally biased region" description="Polar residues" evidence="5">
    <location>
        <begin position="213"/>
        <end position="226"/>
    </location>
</feature>
<feature type="region of interest" description="Disordered" evidence="5">
    <location>
        <begin position="1516"/>
        <end position="1550"/>
    </location>
</feature>
<evidence type="ECO:0000256" key="3">
    <source>
        <dbReference type="ARBA" id="ARBA00022989"/>
    </source>
</evidence>
<feature type="region of interest" description="Disordered" evidence="5">
    <location>
        <begin position="327"/>
        <end position="387"/>
    </location>
</feature>
<organism evidence="8 9">
    <name type="scientific">Fragilariopsis cylindrus CCMP1102</name>
    <dbReference type="NCBI Taxonomy" id="635003"/>
    <lineage>
        <taxon>Eukaryota</taxon>
        <taxon>Sar</taxon>
        <taxon>Stramenopiles</taxon>
        <taxon>Ochrophyta</taxon>
        <taxon>Bacillariophyta</taxon>
        <taxon>Bacillariophyceae</taxon>
        <taxon>Bacillariophycidae</taxon>
        <taxon>Bacillariales</taxon>
        <taxon>Bacillariaceae</taxon>
        <taxon>Fragilariopsis</taxon>
    </lineage>
</organism>
<feature type="compositionally biased region" description="Polar residues" evidence="5">
    <location>
        <begin position="683"/>
        <end position="693"/>
    </location>
</feature>
<feature type="transmembrane region" description="Helical" evidence="6">
    <location>
        <begin position="1261"/>
        <end position="1287"/>
    </location>
</feature>
<name>A0A1E7FCM1_9STRA</name>
<feature type="compositionally biased region" description="Polar residues" evidence="5">
    <location>
        <begin position="706"/>
        <end position="717"/>
    </location>
</feature>
<dbReference type="PANTHER" id="PTHR12308">
    <property type="entry name" value="ANOCTAMIN"/>
    <property type="match status" value="1"/>
</dbReference>
<feature type="region of interest" description="Disordered" evidence="5">
    <location>
        <begin position="475"/>
        <end position="511"/>
    </location>
</feature>
<evidence type="ECO:0000256" key="6">
    <source>
        <dbReference type="SAM" id="Phobius"/>
    </source>
</evidence>
<feature type="region of interest" description="Disordered" evidence="5">
    <location>
        <begin position="1014"/>
        <end position="1046"/>
    </location>
</feature>
<feature type="transmembrane region" description="Helical" evidence="6">
    <location>
        <begin position="1422"/>
        <end position="1449"/>
    </location>
</feature>
<feature type="region of interest" description="Disordered" evidence="5">
    <location>
        <begin position="555"/>
        <end position="637"/>
    </location>
</feature>
<feature type="region of interest" description="Disordered" evidence="5">
    <location>
        <begin position="660"/>
        <end position="754"/>
    </location>
</feature>
<dbReference type="Proteomes" id="UP000095751">
    <property type="component" value="Unassembled WGS sequence"/>
</dbReference>
<proteinExistence type="predicted"/>
<feature type="compositionally biased region" description="Polar residues" evidence="5">
    <location>
        <begin position="555"/>
        <end position="567"/>
    </location>
</feature>
<feature type="transmembrane region" description="Helical" evidence="6">
    <location>
        <begin position="1084"/>
        <end position="1107"/>
    </location>
</feature>
<dbReference type="EMBL" id="KV784359">
    <property type="protein sequence ID" value="OEU15884.1"/>
    <property type="molecule type" value="Genomic_DNA"/>
</dbReference>
<feature type="transmembrane region" description="Helical" evidence="6">
    <location>
        <begin position="1187"/>
        <end position="1208"/>
    </location>
</feature>
<evidence type="ECO:0000256" key="4">
    <source>
        <dbReference type="ARBA" id="ARBA00023136"/>
    </source>
</evidence>
<feature type="domain" description="Anoctamin transmembrane" evidence="7">
    <location>
        <begin position="1355"/>
        <end position="1502"/>
    </location>
</feature>
<feature type="compositionally biased region" description="Polar residues" evidence="5">
    <location>
        <begin position="1014"/>
        <end position="1026"/>
    </location>
</feature>
<dbReference type="InterPro" id="IPR007632">
    <property type="entry name" value="Anoctamin"/>
</dbReference>
<feature type="transmembrane region" description="Helical" evidence="6">
    <location>
        <begin position="1119"/>
        <end position="1136"/>
    </location>
</feature>
<feature type="compositionally biased region" description="Basic and acidic residues" evidence="5">
    <location>
        <begin position="1036"/>
        <end position="1046"/>
    </location>
</feature>
<feature type="compositionally biased region" description="Low complexity" evidence="5">
    <location>
        <begin position="247"/>
        <end position="257"/>
    </location>
</feature>
<keyword evidence="9" id="KW-1185">Reference proteome</keyword>
<dbReference type="InParanoid" id="A0A1E7FCM1"/>
<evidence type="ECO:0000256" key="1">
    <source>
        <dbReference type="ARBA" id="ARBA00004141"/>
    </source>
</evidence>
<feature type="compositionally biased region" description="Polar residues" evidence="5">
    <location>
        <begin position="1536"/>
        <end position="1545"/>
    </location>
</feature>
<dbReference type="GO" id="GO:0016020">
    <property type="term" value="C:membrane"/>
    <property type="evidence" value="ECO:0007669"/>
    <property type="project" value="UniProtKB-SubCell"/>
</dbReference>
<dbReference type="OrthoDB" id="296386at2759"/>
<feature type="transmembrane region" description="Helical" evidence="6">
    <location>
        <begin position="1371"/>
        <end position="1401"/>
    </location>
</feature>
<keyword evidence="2 6" id="KW-0812">Transmembrane</keyword>
<evidence type="ECO:0000256" key="2">
    <source>
        <dbReference type="ARBA" id="ARBA00022692"/>
    </source>
</evidence>
<feature type="compositionally biased region" description="Basic and acidic residues" evidence="5">
    <location>
        <begin position="577"/>
        <end position="598"/>
    </location>
</feature>
<feature type="region of interest" description="Disordered" evidence="5">
    <location>
        <begin position="176"/>
        <end position="300"/>
    </location>
</feature>
<dbReference type="GO" id="GO:0005254">
    <property type="term" value="F:chloride channel activity"/>
    <property type="evidence" value="ECO:0007669"/>
    <property type="project" value="TreeGrafter"/>
</dbReference>
<feature type="compositionally biased region" description="Polar residues" evidence="5">
    <location>
        <begin position="291"/>
        <end position="300"/>
    </location>
</feature>
<reference evidence="8 9" key="1">
    <citation type="submission" date="2016-09" db="EMBL/GenBank/DDBJ databases">
        <title>Extensive genetic diversity and differential bi-allelic expression allows diatom success in the polar Southern Ocean.</title>
        <authorList>
            <consortium name="DOE Joint Genome Institute"/>
            <person name="Mock T."/>
            <person name="Otillar R.P."/>
            <person name="Strauss J."/>
            <person name="Dupont C."/>
            <person name="Frickenhaus S."/>
            <person name="Maumus F."/>
            <person name="Mcmullan M."/>
            <person name="Sanges R."/>
            <person name="Schmutz J."/>
            <person name="Toseland A."/>
            <person name="Valas R."/>
            <person name="Veluchamy A."/>
            <person name="Ward B.J."/>
            <person name="Allen A."/>
            <person name="Barry K."/>
            <person name="Falciatore A."/>
            <person name="Ferrante M."/>
            <person name="Fortunato A.E."/>
            <person name="Gloeckner G."/>
            <person name="Gruber A."/>
            <person name="Hipkin R."/>
            <person name="Janech M."/>
            <person name="Kroth P."/>
            <person name="Leese F."/>
            <person name="Lindquist E."/>
            <person name="Lyon B.R."/>
            <person name="Martin J."/>
            <person name="Mayer C."/>
            <person name="Parker M."/>
            <person name="Quesneville H."/>
            <person name="Raymond J."/>
            <person name="Uhlig C."/>
            <person name="Valentin K.U."/>
            <person name="Worden A.Z."/>
            <person name="Armbrust E.V."/>
            <person name="Bowler C."/>
            <person name="Green B."/>
            <person name="Moulton V."/>
            <person name="Van Oosterhout C."/>
            <person name="Grigoriev I."/>
        </authorList>
    </citation>
    <scope>NUCLEOTIDE SEQUENCE [LARGE SCALE GENOMIC DNA]</scope>
    <source>
        <strain evidence="8 9">CCMP1102</strain>
    </source>
</reference>
<gene>
    <name evidence="8" type="ORF">FRACYDRAFT_240580</name>
</gene>
<keyword evidence="4 6" id="KW-0472">Membrane</keyword>
<feature type="domain" description="Anoctamin transmembrane" evidence="7">
    <location>
        <begin position="1070"/>
        <end position="1318"/>
    </location>
</feature>
<evidence type="ECO:0000313" key="8">
    <source>
        <dbReference type="EMBL" id="OEU15884.1"/>
    </source>
</evidence>
<evidence type="ECO:0000256" key="5">
    <source>
        <dbReference type="SAM" id="MobiDB-lite"/>
    </source>
</evidence>